<evidence type="ECO:0000259" key="2">
    <source>
        <dbReference type="Pfam" id="PF01609"/>
    </source>
</evidence>
<evidence type="ECO:0000256" key="1">
    <source>
        <dbReference type="SAM" id="MobiDB-lite"/>
    </source>
</evidence>
<feature type="region of interest" description="Disordered" evidence="1">
    <location>
        <begin position="1"/>
        <end position="20"/>
    </location>
</feature>
<dbReference type="AlphaFoldDB" id="X1UMM3"/>
<dbReference type="GO" id="GO:0006313">
    <property type="term" value="P:DNA transposition"/>
    <property type="evidence" value="ECO:0007669"/>
    <property type="project" value="InterPro"/>
</dbReference>
<dbReference type="EMBL" id="BARW01019289">
    <property type="protein sequence ID" value="GAI93579.1"/>
    <property type="molecule type" value="Genomic_DNA"/>
</dbReference>
<protein>
    <recommendedName>
        <fullName evidence="2">Transposase IS4-like domain-containing protein</fullName>
    </recommendedName>
</protein>
<sequence>DRKRKGKGCNEDWRHPHDPDARITKMKDGRTHLAHKAEHAVDLESGAVVAVTVQPANRGDPQSMGETLVVAADNLAAVRSQQEAGEGLSEEILSELVTDKGYHSSQVLVEEQELGTRTYIAEPDRGRRRWKGKAYEQEAVYANRRRIRGERGKRLLRLRGQLIERNFAHCYDTGAMRRVHLRGHSNILKRLLIHVSGFNLSLVLRKALGVGKPRALQGRLRCVLETILCLWKTLGSQFMRFQSELSLRVGNHPAKSKSPTLCLAA</sequence>
<evidence type="ECO:0000313" key="3">
    <source>
        <dbReference type="EMBL" id="GAI93579.1"/>
    </source>
</evidence>
<dbReference type="Pfam" id="PF01609">
    <property type="entry name" value="DDE_Tnp_1"/>
    <property type="match status" value="1"/>
</dbReference>
<proteinExistence type="predicted"/>
<comment type="caution">
    <text evidence="3">The sequence shown here is derived from an EMBL/GenBank/DDBJ whole genome shotgun (WGS) entry which is preliminary data.</text>
</comment>
<feature type="non-terminal residue" evidence="3">
    <location>
        <position position="1"/>
    </location>
</feature>
<feature type="compositionally biased region" description="Basic and acidic residues" evidence="1">
    <location>
        <begin position="8"/>
        <end position="20"/>
    </location>
</feature>
<name>X1UMM3_9ZZZZ</name>
<reference evidence="3" key="1">
    <citation type="journal article" date="2014" name="Front. Microbiol.">
        <title>High frequency of phylogenetically diverse reductive dehalogenase-homologous genes in deep subseafloor sedimentary metagenomes.</title>
        <authorList>
            <person name="Kawai M."/>
            <person name="Futagami T."/>
            <person name="Toyoda A."/>
            <person name="Takaki Y."/>
            <person name="Nishi S."/>
            <person name="Hori S."/>
            <person name="Arai W."/>
            <person name="Tsubouchi T."/>
            <person name="Morono Y."/>
            <person name="Uchiyama I."/>
            <person name="Ito T."/>
            <person name="Fujiyama A."/>
            <person name="Inagaki F."/>
            <person name="Takami H."/>
        </authorList>
    </citation>
    <scope>NUCLEOTIDE SEQUENCE</scope>
    <source>
        <strain evidence="3">Expedition CK06-06</strain>
    </source>
</reference>
<gene>
    <name evidence="3" type="ORF">S12H4_32836</name>
</gene>
<dbReference type="InterPro" id="IPR002559">
    <property type="entry name" value="Transposase_11"/>
</dbReference>
<dbReference type="GO" id="GO:0004803">
    <property type="term" value="F:transposase activity"/>
    <property type="evidence" value="ECO:0007669"/>
    <property type="project" value="InterPro"/>
</dbReference>
<feature type="domain" description="Transposase IS4-like" evidence="2">
    <location>
        <begin position="12"/>
        <end position="194"/>
    </location>
</feature>
<organism evidence="3">
    <name type="scientific">marine sediment metagenome</name>
    <dbReference type="NCBI Taxonomy" id="412755"/>
    <lineage>
        <taxon>unclassified sequences</taxon>
        <taxon>metagenomes</taxon>
        <taxon>ecological metagenomes</taxon>
    </lineage>
</organism>
<dbReference type="GO" id="GO:0003677">
    <property type="term" value="F:DNA binding"/>
    <property type="evidence" value="ECO:0007669"/>
    <property type="project" value="InterPro"/>
</dbReference>
<accession>X1UMM3</accession>